<dbReference type="GeneTree" id="ENSGT00940000156468"/>
<dbReference type="InParanoid" id="A0A4W3JKY2"/>
<dbReference type="InterPro" id="IPR011009">
    <property type="entry name" value="Kinase-like_dom_sf"/>
</dbReference>
<reference evidence="1" key="5">
    <citation type="submission" date="2025-09" db="UniProtKB">
        <authorList>
            <consortium name="Ensembl"/>
        </authorList>
    </citation>
    <scope>IDENTIFICATION</scope>
</reference>
<evidence type="ECO:0000313" key="1">
    <source>
        <dbReference type="Ensembl" id="ENSCMIP00000043217.1"/>
    </source>
</evidence>
<dbReference type="Ensembl" id="ENSCMIT00000043839.1">
    <property type="protein sequence ID" value="ENSCMIP00000043217.1"/>
    <property type="gene ID" value="ENSCMIG00000017941.1"/>
</dbReference>
<dbReference type="STRING" id="7868.ENSCMIP00000043217"/>
<reference evidence="1" key="4">
    <citation type="submission" date="2025-08" db="UniProtKB">
        <authorList>
            <consortium name="Ensembl"/>
        </authorList>
    </citation>
    <scope>IDENTIFICATION</scope>
</reference>
<keyword evidence="2" id="KW-1185">Reference proteome</keyword>
<accession>A0A4W3JKY2</accession>
<dbReference type="Gene3D" id="3.30.200.20">
    <property type="entry name" value="Phosphorylase Kinase, domain 1"/>
    <property type="match status" value="1"/>
</dbReference>
<dbReference type="OMA" id="QGPQMES"/>
<protein>
    <submittedName>
        <fullName evidence="1">Uncharacterized protein</fullName>
    </submittedName>
</protein>
<reference evidence="2" key="3">
    <citation type="journal article" date="2014" name="Nature">
        <title>Elephant shark genome provides unique insights into gnathostome evolution.</title>
        <authorList>
            <consortium name="International Elephant Shark Genome Sequencing Consortium"/>
            <person name="Venkatesh B."/>
            <person name="Lee A.P."/>
            <person name="Ravi V."/>
            <person name="Maurya A.K."/>
            <person name="Lian M.M."/>
            <person name="Swann J.B."/>
            <person name="Ohta Y."/>
            <person name="Flajnik M.F."/>
            <person name="Sutoh Y."/>
            <person name="Kasahara M."/>
            <person name="Hoon S."/>
            <person name="Gangu V."/>
            <person name="Roy S.W."/>
            <person name="Irimia M."/>
            <person name="Korzh V."/>
            <person name="Kondrychyn I."/>
            <person name="Lim Z.W."/>
            <person name="Tay B.H."/>
            <person name="Tohari S."/>
            <person name="Kong K.W."/>
            <person name="Ho S."/>
            <person name="Lorente-Galdos B."/>
            <person name="Quilez J."/>
            <person name="Marques-Bonet T."/>
            <person name="Raney B.J."/>
            <person name="Ingham P.W."/>
            <person name="Tay A."/>
            <person name="Hillier L.W."/>
            <person name="Minx P."/>
            <person name="Boehm T."/>
            <person name="Wilson R.K."/>
            <person name="Brenner S."/>
            <person name="Warren W.C."/>
        </authorList>
    </citation>
    <scope>NUCLEOTIDE SEQUENCE [LARGE SCALE GENOMIC DNA]</scope>
</reference>
<sequence>MPFGCITLGDKKDYNNSSDVTDKYDLGQTVKTEEFCEIFRAKEKSTGKMYTCKKFLKKDGRKVRKACLCLYMLGDLQHNLHLYSALHAGRRLRALKVD</sequence>
<reference evidence="2" key="1">
    <citation type="journal article" date="2006" name="Science">
        <title>Ancient noncoding elements conserved in the human genome.</title>
        <authorList>
            <person name="Venkatesh B."/>
            <person name="Kirkness E.F."/>
            <person name="Loh Y.H."/>
            <person name="Halpern A.L."/>
            <person name="Lee A.P."/>
            <person name="Johnson J."/>
            <person name="Dandona N."/>
            <person name="Viswanathan L.D."/>
            <person name="Tay A."/>
            <person name="Venter J.C."/>
            <person name="Strausberg R.L."/>
            <person name="Brenner S."/>
        </authorList>
    </citation>
    <scope>NUCLEOTIDE SEQUENCE [LARGE SCALE GENOMIC DNA]</scope>
</reference>
<dbReference type="Proteomes" id="UP000314986">
    <property type="component" value="Unassembled WGS sequence"/>
</dbReference>
<organism evidence="1 2">
    <name type="scientific">Callorhinchus milii</name>
    <name type="common">Ghost shark</name>
    <dbReference type="NCBI Taxonomy" id="7868"/>
    <lineage>
        <taxon>Eukaryota</taxon>
        <taxon>Metazoa</taxon>
        <taxon>Chordata</taxon>
        <taxon>Craniata</taxon>
        <taxon>Vertebrata</taxon>
        <taxon>Chondrichthyes</taxon>
        <taxon>Holocephali</taxon>
        <taxon>Chimaeriformes</taxon>
        <taxon>Callorhinchidae</taxon>
        <taxon>Callorhinchus</taxon>
    </lineage>
</organism>
<reference evidence="2" key="2">
    <citation type="journal article" date="2007" name="PLoS Biol.">
        <title>Survey sequencing and comparative analysis of the elephant shark (Callorhinchus milii) genome.</title>
        <authorList>
            <person name="Venkatesh B."/>
            <person name="Kirkness E.F."/>
            <person name="Loh Y.H."/>
            <person name="Halpern A.L."/>
            <person name="Lee A.P."/>
            <person name="Johnson J."/>
            <person name="Dandona N."/>
            <person name="Viswanathan L.D."/>
            <person name="Tay A."/>
            <person name="Venter J.C."/>
            <person name="Strausberg R.L."/>
            <person name="Brenner S."/>
        </authorList>
    </citation>
    <scope>NUCLEOTIDE SEQUENCE [LARGE SCALE GENOMIC DNA]</scope>
</reference>
<name>A0A4W3JKY2_CALMI</name>
<dbReference type="SUPFAM" id="SSF56112">
    <property type="entry name" value="Protein kinase-like (PK-like)"/>
    <property type="match status" value="1"/>
</dbReference>
<evidence type="ECO:0000313" key="2">
    <source>
        <dbReference type="Proteomes" id="UP000314986"/>
    </source>
</evidence>
<dbReference type="AlphaFoldDB" id="A0A4W3JKY2"/>
<proteinExistence type="predicted"/>